<dbReference type="GO" id="GO:0055091">
    <property type="term" value="P:phospholipid homeostasis"/>
    <property type="evidence" value="ECO:0007669"/>
    <property type="project" value="TreeGrafter"/>
</dbReference>
<comment type="caution">
    <text evidence="7">The sequence shown here is derived from an EMBL/GenBank/DDBJ whole genome shotgun (WGS) entry which is preliminary data.</text>
</comment>
<dbReference type="OrthoDB" id="145485at2"/>
<dbReference type="PANTHER" id="PTHR34697">
    <property type="entry name" value="PHOSPHATIDYLGLYCEROL LYSYLTRANSFERASE"/>
    <property type="match status" value="1"/>
</dbReference>
<dbReference type="RefSeq" id="WP_066787734.1">
    <property type="nucleotide sequence ID" value="NZ_LWQS01000056.1"/>
</dbReference>
<dbReference type="InterPro" id="IPR024320">
    <property type="entry name" value="LPG_synthase_C"/>
</dbReference>
<keyword evidence="3" id="KW-0812">Transmembrane</keyword>
<keyword evidence="8" id="KW-1185">Reference proteome</keyword>
<gene>
    <name evidence="7" type="ORF">A6A03_14925</name>
</gene>
<dbReference type="EMBL" id="LWQS01000056">
    <property type="protein sequence ID" value="OAN45299.1"/>
    <property type="molecule type" value="Genomic_DNA"/>
</dbReference>
<keyword evidence="2" id="KW-1003">Cell membrane</keyword>
<dbReference type="AlphaFoldDB" id="A0A178M970"/>
<proteinExistence type="predicted"/>
<evidence type="ECO:0000256" key="4">
    <source>
        <dbReference type="ARBA" id="ARBA00022989"/>
    </source>
</evidence>
<keyword evidence="4" id="KW-1133">Transmembrane helix</keyword>
<dbReference type="Proteomes" id="UP000078287">
    <property type="component" value="Unassembled WGS sequence"/>
</dbReference>
<evidence type="ECO:0000259" key="6">
    <source>
        <dbReference type="Pfam" id="PF09924"/>
    </source>
</evidence>
<keyword evidence="5" id="KW-0472">Membrane</keyword>
<dbReference type="SUPFAM" id="SSF55729">
    <property type="entry name" value="Acyl-CoA N-acyltransferases (Nat)"/>
    <property type="match status" value="1"/>
</dbReference>
<dbReference type="STRING" id="1707952.A6A03_14925"/>
<evidence type="ECO:0000256" key="3">
    <source>
        <dbReference type="ARBA" id="ARBA00022692"/>
    </source>
</evidence>
<dbReference type="InterPro" id="IPR051211">
    <property type="entry name" value="PG_lysyltransferase"/>
</dbReference>
<accession>A0A178M970</accession>
<evidence type="ECO:0000256" key="1">
    <source>
        <dbReference type="ARBA" id="ARBA00004651"/>
    </source>
</evidence>
<sequence>MPLSLLSESDELPLSWTRTALATPRVQRVRLPLSGFTWLAYATVPANGHFSAFHHEHDQHARLLLRGCPAGLAQRLARAGWETVRVGIEGVIDLTGESLHRRTVRKMARAAARFGSVHEIPWSPTAVARLRWLACEARHGQRPQLRYLFRTTFEPETRLFVFIDRDGDWQGAVLLTQPSPTAAVTELMLRRPHAPAGVMEAIFATAGHQLRSEGCQTLSLNEAPFRHLEPHLRPLEWLITLAGRQMAAVYDADGLYRFKAKFAPYWRPVYLCARPRLPLLALVDLFTVSGCLELAASGFNRRQAA</sequence>
<evidence type="ECO:0000256" key="5">
    <source>
        <dbReference type="ARBA" id="ARBA00023136"/>
    </source>
</evidence>
<dbReference type="InterPro" id="IPR016181">
    <property type="entry name" value="Acyl_CoA_acyltransferase"/>
</dbReference>
<name>A0A178M970_9CHLR</name>
<protein>
    <recommendedName>
        <fullName evidence="6">Phosphatidylglycerol lysyltransferase C-terminal domain-containing protein</fullName>
    </recommendedName>
</protein>
<comment type="subcellular location">
    <subcellularLocation>
        <location evidence="1">Cell membrane</location>
        <topology evidence="1">Multi-pass membrane protein</topology>
    </subcellularLocation>
</comment>
<evidence type="ECO:0000256" key="2">
    <source>
        <dbReference type="ARBA" id="ARBA00022475"/>
    </source>
</evidence>
<dbReference type="GO" id="GO:0016755">
    <property type="term" value="F:aminoacyltransferase activity"/>
    <property type="evidence" value="ECO:0007669"/>
    <property type="project" value="TreeGrafter"/>
</dbReference>
<feature type="domain" description="Phosphatidylglycerol lysyltransferase C-terminal" evidence="6">
    <location>
        <begin position="52"/>
        <end position="273"/>
    </location>
</feature>
<reference evidence="7 8" key="1">
    <citation type="submission" date="2016-04" db="EMBL/GenBank/DDBJ databases">
        <title>Chloroflexus islandicus sp. nov., a thermophilic filamentous anoxygenic phototrophic bacterium from geyser Strokkur (Iceland).</title>
        <authorList>
            <person name="Gaisin V.A."/>
            <person name="Kalashnikov A.M."/>
            <person name="Sukhacheva M.V."/>
            <person name="Grouzdev D.S."/>
            <person name="Ivanov T.M."/>
            <person name="Kuznetsov B."/>
            <person name="Gorlenko V.M."/>
        </authorList>
    </citation>
    <scope>NUCLEOTIDE SEQUENCE [LARGE SCALE GENOMIC DNA]</scope>
    <source>
        <strain evidence="8">isl-2</strain>
    </source>
</reference>
<dbReference type="Pfam" id="PF09924">
    <property type="entry name" value="LPG_synthase_C"/>
    <property type="match status" value="1"/>
</dbReference>
<dbReference type="GO" id="GO:0005886">
    <property type="term" value="C:plasma membrane"/>
    <property type="evidence" value="ECO:0007669"/>
    <property type="project" value="UniProtKB-SubCell"/>
</dbReference>
<dbReference type="PANTHER" id="PTHR34697:SF2">
    <property type="entry name" value="PHOSPHATIDYLGLYCEROL LYSYLTRANSFERASE"/>
    <property type="match status" value="1"/>
</dbReference>
<organism evidence="7 8">
    <name type="scientific">Chloroflexus islandicus</name>
    <dbReference type="NCBI Taxonomy" id="1707952"/>
    <lineage>
        <taxon>Bacteria</taxon>
        <taxon>Bacillati</taxon>
        <taxon>Chloroflexota</taxon>
        <taxon>Chloroflexia</taxon>
        <taxon>Chloroflexales</taxon>
        <taxon>Chloroflexineae</taxon>
        <taxon>Chloroflexaceae</taxon>
        <taxon>Chloroflexus</taxon>
    </lineage>
</organism>
<evidence type="ECO:0000313" key="7">
    <source>
        <dbReference type="EMBL" id="OAN45299.1"/>
    </source>
</evidence>
<evidence type="ECO:0000313" key="8">
    <source>
        <dbReference type="Proteomes" id="UP000078287"/>
    </source>
</evidence>